<dbReference type="OrthoDB" id="182039at2"/>
<dbReference type="AlphaFoldDB" id="A0A0W8IFF6"/>
<dbReference type="Proteomes" id="UP000054023">
    <property type="component" value="Unassembled WGS sequence"/>
</dbReference>
<dbReference type="SUPFAM" id="SSF75304">
    <property type="entry name" value="Amidase signature (AS) enzymes"/>
    <property type="match status" value="1"/>
</dbReference>
<protein>
    <recommendedName>
        <fullName evidence="2">Amidase domain-containing protein</fullName>
    </recommendedName>
</protein>
<dbReference type="InterPro" id="IPR020556">
    <property type="entry name" value="Amidase_CS"/>
</dbReference>
<dbReference type="InterPro" id="IPR023631">
    <property type="entry name" value="Amidase_dom"/>
</dbReference>
<keyword evidence="4" id="KW-1185">Reference proteome</keyword>
<evidence type="ECO:0000313" key="3">
    <source>
        <dbReference type="EMBL" id="KUG58663.1"/>
    </source>
</evidence>
<reference evidence="4" key="1">
    <citation type="submission" date="2015-12" db="EMBL/GenBank/DDBJ databases">
        <authorList>
            <person name="Nair G.R."/>
            <person name="Kaur G."/>
            <person name="Mayilraj S."/>
        </authorList>
    </citation>
    <scope>NUCLEOTIDE SEQUENCE [LARGE SCALE GENOMIC DNA]</scope>
    <source>
        <strain evidence="4">CD08_7</strain>
    </source>
</reference>
<dbReference type="PROSITE" id="PS00571">
    <property type="entry name" value="AMIDASES"/>
    <property type="match status" value="1"/>
</dbReference>
<sequence length="457" mass="46639">MSPHTVPPITAHPAGSTDDRVDATVWRVGGDSGSPLLPATRGGGLDGHTLAVKDLYAVAGQRIGAGNPAWLAGTPTQTRTAWAVSQLLDAGASLTGLAQTDEFALSLAGTNQHYGTPPNPMAPERISGGSSSGSAAAVSLGQASIGLGTDTGGSIRVPASYQGLWGLRSTHGTISRDGLMPLAQSFDTVGWMTRDADTLAAVAQVLLTTADPATGAQGGTATGAAGAATETATDAAGAAGTSSAEAPKLASEPALKVIPSLFDQVQPEVTGAVRGALRAQEGAGAQREELEGVSPEMHAAWFEAFRIIQFREAWANHGEWITGHWEAMASDVGARFRMASELTADQEMQARALAAGARRVIHGWVGDGILAVPSAAGPAPLRKDAALGGNLIEEHRRGTMLLTCLAGLAGLPAVNVPLRTQGDLPTGVCLIGPAGSDIALIRQAAAFHRRIPSPKER</sequence>
<dbReference type="Gene3D" id="3.90.1300.10">
    <property type="entry name" value="Amidase signature (AS) domain"/>
    <property type="match status" value="1"/>
</dbReference>
<dbReference type="EMBL" id="LQBM01000003">
    <property type="protein sequence ID" value="KUG58663.1"/>
    <property type="molecule type" value="Genomic_DNA"/>
</dbReference>
<proteinExistence type="predicted"/>
<organism evidence="3 4">
    <name type="scientific">Nesterenkonia jeotgali</name>
    <dbReference type="NCBI Taxonomy" id="317018"/>
    <lineage>
        <taxon>Bacteria</taxon>
        <taxon>Bacillati</taxon>
        <taxon>Actinomycetota</taxon>
        <taxon>Actinomycetes</taxon>
        <taxon>Micrococcales</taxon>
        <taxon>Micrococcaceae</taxon>
        <taxon>Nesterenkonia</taxon>
    </lineage>
</organism>
<accession>A0A0W8IFF6</accession>
<feature type="region of interest" description="Disordered" evidence="1">
    <location>
        <begin position="1"/>
        <end position="20"/>
    </location>
</feature>
<dbReference type="Pfam" id="PF01425">
    <property type="entry name" value="Amidase"/>
    <property type="match status" value="1"/>
</dbReference>
<evidence type="ECO:0000313" key="4">
    <source>
        <dbReference type="Proteomes" id="UP000054023"/>
    </source>
</evidence>
<dbReference type="InterPro" id="IPR036928">
    <property type="entry name" value="AS_sf"/>
</dbReference>
<evidence type="ECO:0000259" key="2">
    <source>
        <dbReference type="Pfam" id="PF01425"/>
    </source>
</evidence>
<name>A0A0W8IFF6_9MICC</name>
<comment type="caution">
    <text evidence="3">The sequence shown here is derived from an EMBL/GenBank/DDBJ whole genome shotgun (WGS) entry which is preliminary data.</text>
</comment>
<dbReference type="PANTHER" id="PTHR46310">
    <property type="entry name" value="AMIDASE 1"/>
    <property type="match status" value="1"/>
</dbReference>
<dbReference type="PANTHER" id="PTHR46310:SF7">
    <property type="entry name" value="AMIDASE 1"/>
    <property type="match status" value="1"/>
</dbReference>
<feature type="domain" description="Amidase" evidence="2">
    <location>
        <begin position="42"/>
        <end position="440"/>
    </location>
</feature>
<evidence type="ECO:0000256" key="1">
    <source>
        <dbReference type="SAM" id="MobiDB-lite"/>
    </source>
</evidence>
<dbReference type="STRING" id="317018.AVL63_00900"/>
<gene>
    <name evidence="3" type="ORF">AVL63_00900</name>
</gene>